<organism evidence="1 2">
    <name type="scientific">Paraburkholderia ribeironis</name>
    <dbReference type="NCBI Taxonomy" id="1247936"/>
    <lineage>
        <taxon>Bacteria</taxon>
        <taxon>Pseudomonadati</taxon>
        <taxon>Pseudomonadota</taxon>
        <taxon>Betaproteobacteria</taxon>
        <taxon>Burkholderiales</taxon>
        <taxon>Burkholderiaceae</taxon>
        <taxon>Paraburkholderia</taxon>
    </lineage>
</organism>
<evidence type="ECO:0000313" key="2">
    <source>
        <dbReference type="Proteomes" id="UP000187012"/>
    </source>
</evidence>
<evidence type="ECO:0000313" key="1">
    <source>
        <dbReference type="EMBL" id="SIT44936.1"/>
    </source>
</evidence>
<gene>
    <name evidence="1" type="ORF">BN2475_510024</name>
</gene>
<dbReference type="EMBL" id="CYGX02000051">
    <property type="protein sequence ID" value="SIT44936.1"/>
    <property type="molecule type" value="Genomic_DNA"/>
</dbReference>
<accession>A0A1N7SC45</accession>
<proteinExistence type="predicted"/>
<protein>
    <submittedName>
        <fullName evidence="1">Uncharacterized protein</fullName>
    </submittedName>
</protein>
<keyword evidence="2" id="KW-1185">Reference proteome</keyword>
<sequence length="77" mass="8638">MGHTTATEVLALLGNNPLWTLHEILKTGRWVDLTHCGRNVTAVVRLHQDEPRCALQSRPARVPGSCIHPRRTMGYAR</sequence>
<dbReference type="Proteomes" id="UP000187012">
    <property type="component" value="Unassembled WGS sequence"/>
</dbReference>
<reference evidence="1 2" key="1">
    <citation type="submission" date="2016-12" db="EMBL/GenBank/DDBJ databases">
        <authorList>
            <person name="Song W.-J."/>
            <person name="Kurnit D.M."/>
        </authorList>
    </citation>
    <scope>NUCLEOTIDE SEQUENCE [LARGE SCALE GENOMIC DNA]</scope>
    <source>
        <strain evidence="1 2">STM7296</strain>
    </source>
</reference>
<dbReference type="AlphaFoldDB" id="A0A1N7SC45"/>
<dbReference type="STRING" id="1247936.BN2475_510024"/>
<name>A0A1N7SC45_9BURK</name>